<feature type="region of interest" description="Disordered" evidence="4">
    <location>
        <begin position="140"/>
        <end position="249"/>
    </location>
</feature>
<dbReference type="EMBL" id="CENE01000002">
    <property type="protein sequence ID" value="CEQ39139.1"/>
    <property type="molecule type" value="Genomic_DNA"/>
</dbReference>
<reference evidence="6" key="1">
    <citation type="submission" date="2015-02" db="EMBL/GenBank/DDBJ databases">
        <authorList>
            <person name="Gon?alves P."/>
        </authorList>
    </citation>
    <scope>NUCLEOTIDE SEQUENCE [LARGE SCALE GENOMIC DNA]</scope>
</reference>
<evidence type="ECO:0000313" key="6">
    <source>
        <dbReference type="Proteomes" id="UP000243876"/>
    </source>
</evidence>
<sequence>MATQRTLTGLVRSVTLHPAARSACALPPSLSHLVASISSPAPSRPFSSTRPRAQASWDSFDSAEAFARPAPPTSSVSEQRPSSSSSSPARLHRRHEPTAPTPPLPPLNPPPSVDDLDPIHLHAYRHHLLLHLGHSPSADDIARHFPRPPAQRARRHKDELVRERIARRAQEKALAREARTEWPLDAAPSRRKHRSSSSSSPSSPSAPAPDPRFEDDGTGEGKDEPPHVPEWKKHQQTLRAQFPDGWAPPKRISREAMDLVRSLHRTAPAVHTVPVLADKFKISPEAVRRVLKSKFELPGDEREKRERKRREERERGRARDDAQEDGGPKWAGDKAAETREMARIRARRSE</sequence>
<feature type="region of interest" description="Disordered" evidence="4">
    <location>
        <begin position="36"/>
        <end position="116"/>
    </location>
</feature>
<feature type="compositionally biased region" description="Basic and acidic residues" evidence="4">
    <location>
        <begin position="293"/>
        <end position="321"/>
    </location>
</feature>
<dbReference type="Proteomes" id="UP000243876">
    <property type="component" value="Unassembled WGS sequence"/>
</dbReference>
<proteinExistence type="inferred from homology"/>
<feature type="compositionally biased region" description="Basic and acidic residues" evidence="4">
    <location>
        <begin position="156"/>
        <end position="182"/>
    </location>
</feature>
<dbReference type="InterPro" id="IPR010487">
    <property type="entry name" value="NGRN/Rrg9"/>
</dbReference>
<keyword evidence="6" id="KW-1185">Reference proteome</keyword>
<dbReference type="GO" id="GO:0005634">
    <property type="term" value="C:nucleus"/>
    <property type="evidence" value="ECO:0007669"/>
    <property type="project" value="TreeGrafter"/>
</dbReference>
<dbReference type="PANTHER" id="PTHR13475:SF3">
    <property type="entry name" value="NEUGRIN"/>
    <property type="match status" value="1"/>
</dbReference>
<evidence type="ECO:0000256" key="4">
    <source>
        <dbReference type="SAM" id="MobiDB-lite"/>
    </source>
</evidence>
<feature type="compositionally biased region" description="Pro residues" evidence="4">
    <location>
        <begin position="99"/>
        <end position="112"/>
    </location>
</feature>
<gene>
    <name evidence="5" type="primary">SPOSA6832_00643</name>
</gene>
<dbReference type="AlphaFoldDB" id="A0A0D6EGQ6"/>
<feature type="non-terminal residue" evidence="5">
    <location>
        <position position="1"/>
    </location>
</feature>
<dbReference type="OrthoDB" id="5578174at2759"/>
<evidence type="ECO:0000256" key="1">
    <source>
        <dbReference type="ARBA" id="ARBA00003548"/>
    </source>
</evidence>
<dbReference type="PANTHER" id="PTHR13475">
    <property type="entry name" value="NEUGRIN"/>
    <property type="match status" value="1"/>
</dbReference>
<protein>
    <recommendedName>
        <fullName evidence="3">Required for respiratory growth protein 9, mitochondrial</fullName>
    </recommendedName>
</protein>
<dbReference type="Pfam" id="PF06413">
    <property type="entry name" value="Neugrin"/>
    <property type="match status" value="1"/>
</dbReference>
<feature type="compositionally biased region" description="Basic and acidic residues" evidence="4">
    <location>
        <begin position="331"/>
        <end position="350"/>
    </location>
</feature>
<feature type="compositionally biased region" description="Low complexity" evidence="4">
    <location>
        <begin position="74"/>
        <end position="87"/>
    </location>
</feature>
<name>A0A0D6EGQ6_SPOSA</name>
<feature type="compositionally biased region" description="Polar residues" evidence="4">
    <location>
        <begin position="36"/>
        <end position="59"/>
    </location>
</feature>
<feature type="region of interest" description="Disordered" evidence="4">
    <location>
        <begin position="293"/>
        <end position="350"/>
    </location>
</feature>
<accession>A0A0D6EGQ6</accession>
<organism evidence="5 6">
    <name type="scientific">Sporidiobolus salmonicolor</name>
    <name type="common">Yeast-like fungus</name>
    <name type="synonym">Sporobolomyces salmonicolor</name>
    <dbReference type="NCBI Taxonomy" id="5005"/>
    <lineage>
        <taxon>Eukaryota</taxon>
        <taxon>Fungi</taxon>
        <taxon>Dikarya</taxon>
        <taxon>Basidiomycota</taxon>
        <taxon>Pucciniomycotina</taxon>
        <taxon>Microbotryomycetes</taxon>
        <taxon>Sporidiobolales</taxon>
        <taxon>Sporidiobolaceae</taxon>
        <taxon>Sporobolomyces</taxon>
    </lineage>
</organism>
<evidence type="ECO:0000313" key="5">
    <source>
        <dbReference type="EMBL" id="CEQ39139.1"/>
    </source>
</evidence>
<comment type="similarity">
    <text evidence="2">Belongs to the RRG9 family.</text>
</comment>
<comment type="function">
    <text evidence="1">Required for respiratory activity and maintenance and expression of the mitochondrial genome.</text>
</comment>
<feature type="compositionally biased region" description="Basic and acidic residues" evidence="4">
    <location>
        <begin position="211"/>
        <end position="233"/>
    </location>
</feature>
<evidence type="ECO:0000256" key="3">
    <source>
        <dbReference type="ARBA" id="ARBA00013566"/>
    </source>
</evidence>
<evidence type="ECO:0000256" key="2">
    <source>
        <dbReference type="ARBA" id="ARBA00010895"/>
    </source>
</evidence>